<feature type="transmembrane region" description="Helical" evidence="1">
    <location>
        <begin position="21"/>
        <end position="40"/>
    </location>
</feature>
<sequence length="148" mass="16849">MLKEKYLNADEKFEKLLYKTGMIIGVLLIVVLCIIEILHIDVLHIVKCSFHTLTGLYCPGCGGTRAVVFLLKGDLLKSFLYHPFVLYCVVFYILFMAKGTLAYIFNDGKGYMKFRMWYVYVGVALLLGQFAVKNFLLIVCGIDILKSL</sequence>
<evidence type="ECO:0000313" key="3">
    <source>
        <dbReference type="Proteomes" id="UP000050833"/>
    </source>
</evidence>
<dbReference type="EMBL" id="LLKB01000001">
    <property type="protein sequence ID" value="KQC86590.1"/>
    <property type="molecule type" value="Genomic_DNA"/>
</dbReference>
<dbReference type="Pfam" id="PF10825">
    <property type="entry name" value="DUF2752"/>
    <property type="match status" value="1"/>
</dbReference>
<keyword evidence="1" id="KW-0812">Transmembrane</keyword>
<keyword evidence="1" id="KW-0472">Membrane</keyword>
<name>A0AAW3JWI4_9FIRM</name>
<evidence type="ECO:0000313" key="2">
    <source>
        <dbReference type="EMBL" id="KQC86590.1"/>
    </source>
</evidence>
<evidence type="ECO:0008006" key="4">
    <source>
        <dbReference type="Google" id="ProtNLM"/>
    </source>
</evidence>
<dbReference type="Proteomes" id="UP000050833">
    <property type="component" value="Unassembled WGS sequence"/>
</dbReference>
<keyword evidence="3" id="KW-1185">Reference proteome</keyword>
<comment type="caution">
    <text evidence="2">The sequence shown here is derived from an EMBL/GenBank/DDBJ whole genome shotgun (WGS) entry which is preliminary data.</text>
</comment>
<dbReference type="AlphaFoldDB" id="A0AAW3JWI4"/>
<organism evidence="2 3">
    <name type="scientific">Butyribacter intestini</name>
    <dbReference type="NCBI Taxonomy" id="1703332"/>
    <lineage>
        <taxon>Bacteria</taxon>
        <taxon>Bacillati</taxon>
        <taxon>Bacillota</taxon>
        <taxon>Clostridia</taxon>
        <taxon>Lachnospirales</taxon>
        <taxon>Lachnospiraceae</taxon>
        <taxon>Butyribacter</taxon>
    </lineage>
</organism>
<dbReference type="InterPro" id="IPR021215">
    <property type="entry name" value="DUF2752"/>
</dbReference>
<dbReference type="RefSeq" id="WP_055942298.1">
    <property type="nucleotide sequence ID" value="NZ_JAQDCV010000001.1"/>
</dbReference>
<reference evidence="2 3" key="1">
    <citation type="submission" date="2015-10" db="EMBL/GenBank/DDBJ databases">
        <title>Butyribacter intestini gen. nov., sp. nov., a butyric acid-producing bacterium of the family Lachnospiraceae isolated from the human faeces.</title>
        <authorList>
            <person name="Zou Y."/>
            <person name="Xue W."/>
            <person name="Luo G."/>
            <person name="Lv M."/>
        </authorList>
    </citation>
    <scope>NUCLEOTIDE SEQUENCE [LARGE SCALE GENOMIC DNA]</scope>
    <source>
        <strain evidence="2 3">TF01-11</strain>
    </source>
</reference>
<feature type="transmembrane region" description="Helical" evidence="1">
    <location>
        <begin position="84"/>
        <end position="105"/>
    </location>
</feature>
<gene>
    <name evidence="2" type="ORF">APZ18_05310</name>
</gene>
<protein>
    <recommendedName>
        <fullName evidence="4">DUF2752 domain-containing protein</fullName>
    </recommendedName>
</protein>
<feature type="transmembrane region" description="Helical" evidence="1">
    <location>
        <begin position="117"/>
        <end position="145"/>
    </location>
</feature>
<keyword evidence="1" id="KW-1133">Transmembrane helix</keyword>
<proteinExistence type="predicted"/>
<accession>A0AAW3JWI4</accession>
<evidence type="ECO:0000256" key="1">
    <source>
        <dbReference type="SAM" id="Phobius"/>
    </source>
</evidence>